<name>A0A6A8ADG1_9HYPH</name>
<dbReference type="InterPro" id="IPR050493">
    <property type="entry name" value="FAD-dep_Monooxygenase_BioMet"/>
</dbReference>
<dbReference type="InterPro" id="IPR002938">
    <property type="entry name" value="FAD-bd"/>
</dbReference>
<keyword evidence="1" id="KW-0560">Oxidoreductase</keyword>
<evidence type="ECO:0000313" key="5">
    <source>
        <dbReference type="Proteomes" id="UP000435138"/>
    </source>
</evidence>
<dbReference type="PRINTS" id="PR00420">
    <property type="entry name" value="RNGMNOXGNASE"/>
</dbReference>
<gene>
    <name evidence="4" type="ORF">GAO09_25275</name>
</gene>
<organism evidence="4 5">
    <name type="scientific">Endobacterium cereale</name>
    <dbReference type="NCBI Taxonomy" id="2663029"/>
    <lineage>
        <taxon>Bacteria</taxon>
        <taxon>Pseudomonadati</taxon>
        <taxon>Pseudomonadota</taxon>
        <taxon>Alphaproteobacteria</taxon>
        <taxon>Hyphomicrobiales</taxon>
        <taxon>Rhizobiaceae</taxon>
        <taxon>Endobacterium</taxon>
    </lineage>
</organism>
<dbReference type="Gene3D" id="3.50.50.60">
    <property type="entry name" value="FAD/NAD(P)-binding domain"/>
    <property type="match status" value="1"/>
</dbReference>
<sequence>MRILIVGAGIAGLAAHRALSLRGFNPSLIERNAFAGAGGAGLFLPGNAVRAIGQLGLLDALLADSHPVTCQRFCDENGRLLNTVDTDDLWRDVAPCRSTKRSTLWGLLKGSMANDVVQYRQIVNAENDYGGCQVFFEDGEVAEYDLVIGADGVNSTIRDIAFPQAPSPVYVGNVCWRFLLPNVCGIEDWTVMLAANRSLLGKPVSSSELYVYADLSVPKKNVEYYSSSTKLEPLFADMAGPLSSALRHSIDADVHFGELVRLRMTTSHRNRVVLIGDAAHASPPSMAQGAGMALEDAIVLADELARTKDVVTALGRYEARREQRVDWVHRQGIVRDKMRRLPQPVRNALLRFAGTSLYNRAYRLLQEPI</sequence>
<keyword evidence="5" id="KW-1185">Reference proteome</keyword>
<evidence type="ECO:0000259" key="3">
    <source>
        <dbReference type="Pfam" id="PF01494"/>
    </source>
</evidence>
<dbReference type="PANTHER" id="PTHR13789:SF309">
    <property type="entry name" value="PUTATIVE (AFU_ORTHOLOGUE AFUA_6G14510)-RELATED"/>
    <property type="match status" value="1"/>
</dbReference>
<comment type="caution">
    <text evidence="4">The sequence shown here is derived from an EMBL/GenBank/DDBJ whole genome shotgun (WGS) entry which is preliminary data.</text>
</comment>
<proteinExistence type="predicted"/>
<reference evidence="4 5" key="1">
    <citation type="submission" date="2019-11" db="EMBL/GenBank/DDBJ databases">
        <title>Genome analysis of Rhizobacterium cereale a novel genus and species isolated from maize roots in North Spain.</title>
        <authorList>
            <person name="Menendez E."/>
            <person name="Flores-Felix J.D."/>
            <person name="Ramirez-Bahena M.-H."/>
            <person name="Igual J.M."/>
            <person name="Garcia-Fraile P."/>
            <person name="Peix A."/>
            <person name="Velazquez E."/>
        </authorList>
    </citation>
    <scope>NUCLEOTIDE SEQUENCE [LARGE SCALE GENOMIC DNA]</scope>
    <source>
        <strain evidence="4 5">RZME27</strain>
    </source>
</reference>
<dbReference type="GO" id="GO:0071949">
    <property type="term" value="F:FAD binding"/>
    <property type="evidence" value="ECO:0007669"/>
    <property type="project" value="InterPro"/>
</dbReference>
<evidence type="ECO:0000256" key="2">
    <source>
        <dbReference type="ARBA" id="ARBA00023033"/>
    </source>
</evidence>
<keyword evidence="2" id="KW-0503">Monooxygenase</keyword>
<dbReference type="SUPFAM" id="SSF51905">
    <property type="entry name" value="FAD/NAD(P)-binding domain"/>
    <property type="match status" value="1"/>
</dbReference>
<dbReference type="GO" id="GO:0004497">
    <property type="term" value="F:monooxygenase activity"/>
    <property type="evidence" value="ECO:0007669"/>
    <property type="project" value="UniProtKB-KW"/>
</dbReference>
<feature type="domain" description="FAD-binding" evidence="3">
    <location>
        <begin position="3"/>
        <end position="326"/>
    </location>
</feature>
<evidence type="ECO:0000313" key="4">
    <source>
        <dbReference type="EMBL" id="MQY49353.1"/>
    </source>
</evidence>
<dbReference type="RefSeq" id="WP_153359006.1">
    <property type="nucleotide sequence ID" value="NZ_WIXI01000050.1"/>
</dbReference>
<dbReference type="Pfam" id="PF01494">
    <property type="entry name" value="FAD_binding_3"/>
    <property type="match status" value="1"/>
</dbReference>
<dbReference type="InterPro" id="IPR036188">
    <property type="entry name" value="FAD/NAD-bd_sf"/>
</dbReference>
<dbReference type="Proteomes" id="UP000435138">
    <property type="component" value="Unassembled WGS sequence"/>
</dbReference>
<evidence type="ECO:0000256" key="1">
    <source>
        <dbReference type="ARBA" id="ARBA00023002"/>
    </source>
</evidence>
<accession>A0A6A8ADG1</accession>
<dbReference type="EMBL" id="WIXI01000050">
    <property type="protein sequence ID" value="MQY49353.1"/>
    <property type="molecule type" value="Genomic_DNA"/>
</dbReference>
<protein>
    <submittedName>
        <fullName evidence="4">Salicylate hydroxylase</fullName>
    </submittedName>
</protein>
<dbReference type="PANTHER" id="PTHR13789">
    <property type="entry name" value="MONOOXYGENASE"/>
    <property type="match status" value="1"/>
</dbReference>
<dbReference type="AlphaFoldDB" id="A0A6A8ADG1"/>